<dbReference type="KEGG" id="fjo:Fjoh_4736"/>
<dbReference type="OrthoDB" id="1367093at2"/>
<dbReference type="AlphaFoldDB" id="A5FAN0"/>
<organism evidence="1 2">
    <name type="scientific">Flavobacterium johnsoniae (strain ATCC 17061 / DSM 2064 / JCM 8514 / BCRC 14874 / CCUG 350202 / NBRC 14942 / NCIMB 11054 / UW101)</name>
    <name type="common">Cytophaga johnsonae</name>
    <dbReference type="NCBI Taxonomy" id="376686"/>
    <lineage>
        <taxon>Bacteria</taxon>
        <taxon>Pseudomonadati</taxon>
        <taxon>Bacteroidota</taxon>
        <taxon>Flavobacteriia</taxon>
        <taxon>Flavobacteriales</taxon>
        <taxon>Flavobacteriaceae</taxon>
        <taxon>Flavobacterium</taxon>
    </lineage>
</organism>
<dbReference type="HOGENOM" id="CLU_1281623_0_0_10"/>
<dbReference type="RefSeq" id="WP_012026701.1">
    <property type="nucleotide sequence ID" value="NC_009441.1"/>
</dbReference>
<dbReference type="GeneID" id="31767665"/>
<dbReference type="STRING" id="376686.Fjoh_4736"/>
<reference evidence="1 2" key="1">
    <citation type="journal article" date="2009" name="Appl. Environ. Microbiol.">
        <title>Novel features of the polysaccharide-digesting gliding bacterium Flavobacterium johnsoniae as revealed by genome sequence analysis.</title>
        <authorList>
            <person name="McBride M.J."/>
            <person name="Xie G."/>
            <person name="Martens E.C."/>
            <person name="Lapidus A."/>
            <person name="Henrissat B."/>
            <person name="Rhodes R.G."/>
            <person name="Goltsman E."/>
            <person name="Wang W."/>
            <person name="Xu J."/>
            <person name="Hunnicutt D.W."/>
            <person name="Staroscik A.M."/>
            <person name="Hoover T.R."/>
            <person name="Cheng Y.Q."/>
            <person name="Stein J.L."/>
        </authorList>
    </citation>
    <scope>NUCLEOTIDE SEQUENCE [LARGE SCALE GENOMIC DNA]</scope>
    <source>
        <strain evidence="2">ATCC 17061 / DSM 2064 / JCM 8514 / BCRC 14874 / CCUG 350202 / NBRC 14942 / NCIMB 11054 / UW101</strain>
    </source>
</reference>
<proteinExistence type="predicted"/>
<sequence>MELEKLKQEKIDVIDFAKKIDREIENLFVENYQKLRIDGLTETFFIDLEIFKELLIKNENKKFCKFYYIQKGKALYLGLSFSDNDQCPIKSDDKKYILDDKSIIEEGDFTNLKDNFVNGIGAKLPTHPENKKDTLISYSMEEINKYLGEMKKVHPSISALKFNMFQYSPVSADHEFSAHFIDRDKRIAFCVHAIFDKKNNLYSEGDGYDLGNLRP</sequence>
<dbReference type="EMBL" id="CP000685">
    <property type="protein sequence ID" value="ABQ07735.1"/>
    <property type="molecule type" value="Genomic_DNA"/>
</dbReference>
<accession>A5FAN0</accession>
<keyword evidence="2" id="KW-1185">Reference proteome</keyword>
<gene>
    <name evidence="1" type="ordered locus">Fjoh_4736</name>
</gene>
<evidence type="ECO:0000313" key="2">
    <source>
        <dbReference type="Proteomes" id="UP000006694"/>
    </source>
</evidence>
<protein>
    <submittedName>
        <fullName evidence="1">Uncharacterized protein</fullName>
    </submittedName>
</protein>
<dbReference type="Proteomes" id="UP000006694">
    <property type="component" value="Chromosome"/>
</dbReference>
<name>A5FAN0_FLAJ1</name>
<evidence type="ECO:0000313" key="1">
    <source>
        <dbReference type="EMBL" id="ABQ07735.1"/>
    </source>
</evidence>